<feature type="compositionally biased region" description="Acidic residues" evidence="1">
    <location>
        <begin position="132"/>
        <end position="151"/>
    </location>
</feature>
<dbReference type="Gene3D" id="2.60.40.150">
    <property type="entry name" value="C2 domain"/>
    <property type="match status" value="1"/>
</dbReference>
<feature type="region of interest" description="Disordered" evidence="1">
    <location>
        <begin position="114"/>
        <end position="173"/>
    </location>
</feature>
<reference evidence="3" key="1">
    <citation type="submission" date="2021-01" db="EMBL/GenBank/DDBJ databases">
        <authorList>
            <person name="Corre E."/>
            <person name="Pelletier E."/>
            <person name="Niang G."/>
            <person name="Scheremetjew M."/>
            <person name="Finn R."/>
            <person name="Kale V."/>
            <person name="Holt S."/>
            <person name="Cochrane G."/>
            <person name="Meng A."/>
            <person name="Brown T."/>
            <person name="Cohen L."/>
        </authorList>
    </citation>
    <scope>NUCLEOTIDE SEQUENCE</scope>
    <source>
        <strain evidence="3">CCMP127</strain>
    </source>
</reference>
<feature type="signal peptide" evidence="2">
    <location>
        <begin position="1"/>
        <end position="16"/>
    </location>
</feature>
<evidence type="ECO:0008006" key="4">
    <source>
        <dbReference type="Google" id="ProtNLM"/>
    </source>
</evidence>
<evidence type="ECO:0000256" key="1">
    <source>
        <dbReference type="SAM" id="MobiDB-lite"/>
    </source>
</evidence>
<name>A0A7S3KYJ2_9STRA</name>
<organism evidence="3">
    <name type="scientific">Amphora coffeiformis</name>
    <dbReference type="NCBI Taxonomy" id="265554"/>
    <lineage>
        <taxon>Eukaryota</taxon>
        <taxon>Sar</taxon>
        <taxon>Stramenopiles</taxon>
        <taxon>Ochrophyta</taxon>
        <taxon>Bacillariophyta</taxon>
        <taxon>Bacillariophyceae</taxon>
        <taxon>Bacillariophycidae</taxon>
        <taxon>Thalassiophysales</taxon>
        <taxon>Catenulaceae</taxon>
        <taxon>Amphora</taxon>
    </lineage>
</organism>
<dbReference type="AlphaFoldDB" id="A0A7S3KYJ2"/>
<feature type="compositionally biased region" description="Basic and acidic residues" evidence="1">
    <location>
        <begin position="114"/>
        <end position="123"/>
    </location>
</feature>
<protein>
    <recommendedName>
        <fullName evidence="4">SEC63 domain-containing protein</fullName>
    </recommendedName>
</protein>
<feature type="chain" id="PRO_5030742024" description="SEC63 domain-containing protein" evidence="2">
    <location>
        <begin position="17"/>
        <end position="519"/>
    </location>
</feature>
<feature type="compositionally biased region" description="Basic and acidic residues" evidence="1">
    <location>
        <begin position="159"/>
        <end position="173"/>
    </location>
</feature>
<evidence type="ECO:0000256" key="2">
    <source>
        <dbReference type="SAM" id="SignalP"/>
    </source>
</evidence>
<gene>
    <name evidence="3" type="ORF">ACOF00016_LOCUS3247</name>
</gene>
<proteinExistence type="predicted"/>
<feature type="region of interest" description="Disordered" evidence="1">
    <location>
        <begin position="27"/>
        <end position="51"/>
    </location>
</feature>
<dbReference type="EMBL" id="HBIM01003769">
    <property type="protein sequence ID" value="CAE0405206.1"/>
    <property type="molecule type" value="Transcribed_RNA"/>
</dbReference>
<evidence type="ECO:0000313" key="3">
    <source>
        <dbReference type="EMBL" id="CAE0405206.1"/>
    </source>
</evidence>
<dbReference type="InterPro" id="IPR035892">
    <property type="entry name" value="C2_domain_sf"/>
</dbReference>
<keyword evidence="2" id="KW-0732">Signal</keyword>
<sequence>MLPMIIVLIFLVVVGAAFYYYSSSVHSTPASTKKDLGGGTDDDDTKKASVATTPDGKTVRIQVDDLVDIFSRLTPSSPHYDFLFAVITSSEIVSAVTQSLDDIEEIRQKKLKKQQEEAAKKSPAENAVSFDDLFDQDGFDEGDEDEDDDEATKEAKRKAKEEEAQKKADMERLKQATGQALPALEDMDTGVLGQKWVEKTLQAKGVWPMKLPTWLQKQKFDWKGQKLGPMDHPAVRRILCMTAGRLNSAHLNSHPELLEAGQKKLVDQTYFKGSMEFRQRVAILLEACLRVALTLQSYRMFGTLVETIAFFKIGCTPDDLPWFNGIMARQYNTLPRIAVGNKSIENSDESNKDTIVAGCEALMSLAVDRTHTEQFVKVKVAQAQKQGLPPQVALQASREGWWFLLRCERLDGPTPKVEPMKVELSPILQKLKPETLSAFKAEPDEFKLQTAWPMMVQNIAQKAGTVKVKVKAPTEPGKYRYTCAIKSQDFLGADQEVTMEIDVVDGPLPETSQEAKKDN</sequence>
<accession>A0A7S3KYJ2</accession>